<evidence type="ECO:0000256" key="9">
    <source>
        <dbReference type="ARBA" id="ARBA00048679"/>
    </source>
</evidence>
<name>A0A6A5U599_9PLEO</name>
<evidence type="ECO:0000256" key="1">
    <source>
        <dbReference type="ARBA" id="ARBA00008874"/>
    </source>
</evidence>
<feature type="compositionally biased region" description="Pro residues" evidence="11">
    <location>
        <begin position="156"/>
        <end position="170"/>
    </location>
</feature>
<evidence type="ECO:0000256" key="3">
    <source>
        <dbReference type="ARBA" id="ARBA00022527"/>
    </source>
</evidence>
<dbReference type="InterPro" id="IPR000719">
    <property type="entry name" value="Prot_kinase_dom"/>
</dbReference>
<dbReference type="InterPro" id="IPR008271">
    <property type="entry name" value="Ser/Thr_kinase_AS"/>
</dbReference>
<evidence type="ECO:0000256" key="2">
    <source>
        <dbReference type="ARBA" id="ARBA00012513"/>
    </source>
</evidence>
<keyword evidence="4" id="KW-0808">Transferase</keyword>
<feature type="non-terminal residue" evidence="13">
    <location>
        <position position="777"/>
    </location>
</feature>
<feature type="binding site" evidence="10">
    <location>
        <position position="291"/>
    </location>
    <ligand>
        <name>ATP</name>
        <dbReference type="ChEBI" id="CHEBI:30616"/>
    </ligand>
</feature>
<keyword evidence="6 13" id="KW-0418">Kinase</keyword>
<evidence type="ECO:0000256" key="8">
    <source>
        <dbReference type="ARBA" id="ARBA00047899"/>
    </source>
</evidence>
<feature type="region of interest" description="Disordered" evidence="11">
    <location>
        <begin position="34"/>
        <end position="65"/>
    </location>
</feature>
<dbReference type="Gene3D" id="1.10.510.10">
    <property type="entry name" value="Transferase(Phosphotransferase) domain 1"/>
    <property type="match status" value="1"/>
</dbReference>
<feature type="compositionally biased region" description="Basic and acidic residues" evidence="11">
    <location>
        <begin position="765"/>
        <end position="777"/>
    </location>
</feature>
<gene>
    <name evidence="13" type="ORF">CC80DRAFT_585215</name>
</gene>
<dbReference type="OrthoDB" id="248923at2759"/>
<keyword evidence="7 10" id="KW-0067">ATP-binding</keyword>
<evidence type="ECO:0000259" key="12">
    <source>
        <dbReference type="PROSITE" id="PS50011"/>
    </source>
</evidence>
<reference evidence="13" key="1">
    <citation type="journal article" date="2020" name="Stud. Mycol.">
        <title>101 Dothideomycetes genomes: a test case for predicting lifestyles and emergence of pathogens.</title>
        <authorList>
            <person name="Haridas S."/>
            <person name="Albert R."/>
            <person name="Binder M."/>
            <person name="Bloem J."/>
            <person name="Labutti K."/>
            <person name="Salamov A."/>
            <person name="Andreopoulos B."/>
            <person name="Baker S."/>
            <person name="Barry K."/>
            <person name="Bills G."/>
            <person name="Bluhm B."/>
            <person name="Cannon C."/>
            <person name="Castanera R."/>
            <person name="Culley D."/>
            <person name="Daum C."/>
            <person name="Ezra D."/>
            <person name="Gonzalez J."/>
            <person name="Henrissat B."/>
            <person name="Kuo A."/>
            <person name="Liang C."/>
            <person name="Lipzen A."/>
            <person name="Lutzoni F."/>
            <person name="Magnuson J."/>
            <person name="Mondo S."/>
            <person name="Nolan M."/>
            <person name="Ohm R."/>
            <person name="Pangilinan J."/>
            <person name="Park H.-J."/>
            <person name="Ramirez L."/>
            <person name="Alfaro M."/>
            <person name="Sun H."/>
            <person name="Tritt A."/>
            <person name="Yoshinaga Y."/>
            <person name="Zwiers L.-H."/>
            <person name="Turgeon B."/>
            <person name="Goodwin S."/>
            <person name="Spatafora J."/>
            <person name="Crous P."/>
            <person name="Grigoriev I."/>
        </authorList>
    </citation>
    <scope>NUCLEOTIDE SEQUENCE</scope>
    <source>
        <strain evidence="13">CBS 675.92</strain>
    </source>
</reference>
<dbReference type="InterPro" id="IPR017441">
    <property type="entry name" value="Protein_kinase_ATP_BS"/>
</dbReference>
<organism evidence="13 14">
    <name type="scientific">Byssothecium circinans</name>
    <dbReference type="NCBI Taxonomy" id="147558"/>
    <lineage>
        <taxon>Eukaryota</taxon>
        <taxon>Fungi</taxon>
        <taxon>Dikarya</taxon>
        <taxon>Ascomycota</taxon>
        <taxon>Pezizomycotina</taxon>
        <taxon>Dothideomycetes</taxon>
        <taxon>Pleosporomycetidae</taxon>
        <taxon>Pleosporales</taxon>
        <taxon>Massarineae</taxon>
        <taxon>Massarinaceae</taxon>
        <taxon>Byssothecium</taxon>
    </lineage>
</organism>
<evidence type="ECO:0000313" key="14">
    <source>
        <dbReference type="Proteomes" id="UP000800035"/>
    </source>
</evidence>
<feature type="domain" description="Protein kinase" evidence="12">
    <location>
        <begin position="262"/>
        <end position="540"/>
    </location>
</feature>
<dbReference type="AlphaFoldDB" id="A0A6A5U599"/>
<evidence type="ECO:0000256" key="5">
    <source>
        <dbReference type="ARBA" id="ARBA00022741"/>
    </source>
</evidence>
<dbReference type="PROSITE" id="PS00107">
    <property type="entry name" value="PROTEIN_KINASE_ATP"/>
    <property type="match status" value="1"/>
</dbReference>
<proteinExistence type="inferred from homology"/>
<feature type="region of interest" description="Disordered" evidence="11">
    <location>
        <begin position="758"/>
        <end position="777"/>
    </location>
</feature>
<evidence type="ECO:0000256" key="4">
    <source>
        <dbReference type="ARBA" id="ARBA00022679"/>
    </source>
</evidence>
<evidence type="ECO:0000256" key="6">
    <source>
        <dbReference type="ARBA" id="ARBA00022777"/>
    </source>
</evidence>
<dbReference type="SUPFAM" id="SSF56112">
    <property type="entry name" value="Protein kinase-like (PK-like)"/>
    <property type="match status" value="1"/>
</dbReference>
<dbReference type="Proteomes" id="UP000800035">
    <property type="component" value="Unassembled WGS sequence"/>
</dbReference>
<dbReference type="InterPro" id="IPR011009">
    <property type="entry name" value="Kinase-like_dom_sf"/>
</dbReference>
<sequence length="777" mass="86689">MVLRDAPNLREAYMQSRLKRSKTSIGDLERLDADLSGSGHQVSPPPAAKPIAGRRARPSRGLSFTKLTNSLGFSTSRKQGIDKSTISRPIIDPNNPIILPPGCLDLGAVSPPPSTPLLSSYTSPDRKHLLPRESLRISSTGHLHSVSEPVTFPSNFPYPPPSRPPPPIPHAPSIDRRDSVAEPPLKSIVESPSESEVASDHGKLNCDTLDRRLRKLADMDPSRLSLQPPATATKARAIQQAKDMQNLVAERVRRSGEEAPPYDFYELIGKGTYGRVFKGLNRKTGGLVAIKIIDIDKEDYEQMTTTGLSDTLREINVLQQVGDSRARPYVNIIEEARPVHSELWIVSEYASGGSVSTLMKPTLGTKIPGLDEKFIIPIARELALGLKYIHEAGVLHRDLKCNNVLILEDGRVQLCDFGVSGMLEPAKSKRSTIVGTPYWMAPELQREYVKAEESRSMDTNTDLLYGSEVDIWAYGCTVYEMATGSPPHSRVQAFDLPNAGVPVLEGDEFSQDLKDFLAFVFQPEPENRPTPDEILEHPYLANSTKMYPTVMLVKLVEDYYKWEQEGGSRVSLFNPYGAQAPEALAEADEDDDDWTFSTSDEFENRLSRAFPDPFTAPGQTYNGMTVPSENDDRWEKMKAAWHEESISRGAKKLNRLFDPNSTPYRYSALDEGGNGRPPSDLILRDFNPGAPNRETVIDLDFAAPMTSDVPNIDLDEVPTLKANRMQKLLRDTQMEDEEQDTFDMDNIEKRATMDWKFSIGDDQDQTAKRATQDWKFP</sequence>
<evidence type="ECO:0000256" key="10">
    <source>
        <dbReference type="PROSITE-ProRule" id="PRU10141"/>
    </source>
</evidence>
<dbReference type="GO" id="GO:0005737">
    <property type="term" value="C:cytoplasm"/>
    <property type="evidence" value="ECO:0007669"/>
    <property type="project" value="TreeGrafter"/>
</dbReference>
<feature type="region of interest" description="Disordered" evidence="11">
    <location>
        <begin position="154"/>
        <end position="178"/>
    </location>
</feature>
<keyword evidence="3" id="KW-0723">Serine/threonine-protein kinase</keyword>
<dbReference type="PANTHER" id="PTHR48012">
    <property type="entry name" value="STERILE20-LIKE KINASE, ISOFORM B-RELATED"/>
    <property type="match status" value="1"/>
</dbReference>
<dbReference type="EC" id="2.7.11.1" evidence="2"/>
<dbReference type="GO" id="GO:0005524">
    <property type="term" value="F:ATP binding"/>
    <property type="evidence" value="ECO:0007669"/>
    <property type="project" value="UniProtKB-UniRule"/>
</dbReference>
<keyword evidence="14" id="KW-1185">Reference proteome</keyword>
<dbReference type="GO" id="GO:0004674">
    <property type="term" value="F:protein serine/threonine kinase activity"/>
    <property type="evidence" value="ECO:0007669"/>
    <property type="project" value="UniProtKB-KW"/>
</dbReference>
<protein>
    <recommendedName>
        <fullName evidence="2">non-specific serine/threonine protein kinase</fullName>
        <ecNumber evidence="2">2.7.11.1</ecNumber>
    </recommendedName>
</protein>
<comment type="similarity">
    <text evidence="1">Belongs to the protein kinase superfamily. STE Ser/Thr protein kinase family. STE20 subfamily.</text>
</comment>
<evidence type="ECO:0000313" key="13">
    <source>
        <dbReference type="EMBL" id="KAF1959032.1"/>
    </source>
</evidence>
<dbReference type="Pfam" id="PF00069">
    <property type="entry name" value="Pkinase"/>
    <property type="match status" value="1"/>
</dbReference>
<evidence type="ECO:0000256" key="11">
    <source>
        <dbReference type="SAM" id="MobiDB-lite"/>
    </source>
</evidence>
<dbReference type="PROSITE" id="PS50011">
    <property type="entry name" value="PROTEIN_KINASE_DOM"/>
    <property type="match status" value="1"/>
</dbReference>
<dbReference type="EMBL" id="ML976985">
    <property type="protein sequence ID" value="KAF1959032.1"/>
    <property type="molecule type" value="Genomic_DNA"/>
</dbReference>
<dbReference type="PROSITE" id="PS00108">
    <property type="entry name" value="PROTEIN_KINASE_ST"/>
    <property type="match status" value="1"/>
</dbReference>
<dbReference type="PANTHER" id="PTHR48012:SF10">
    <property type="entry name" value="FI20177P1"/>
    <property type="match status" value="1"/>
</dbReference>
<comment type="catalytic activity">
    <reaction evidence="9">
        <text>L-seryl-[protein] + ATP = O-phospho-L-seryl-[protein] + ADP + H(+)</text>
        <dbReference type="Rhea" id="RHEA:17989"/>
        <dbReference type="Rhea" id="RHEA-COMP:9863"/>
        <dbReference type="Rhea" id="RHEA-COMP:11604"/>
        <dbReference type="ChEBI" id="CHEBI:15378"/>
        <dbReference type="ChEBI" id="CHEBI:29999"/>
        <dbReference type="ChEBI" id="CHEBI:30616"/>
        <dbReference type="ChEBI" id="CHEBI:83421"/>
        <dbReference type="ChEBI" id="CHEBI:456216"/>
        <dbReference type="EC" id="2.7.11.1"/>
    </reaction>
</comment>
<dbReference type="InterPro" id="IPR050629">
    <property type="entry name" value="STE20/SPS1-PAK"/>
</dbReference>
<accession>A0A6A5U599</accession>
<keyword evidence="5 10" id="KW-0547">Nucleotide-binding</keyword>
<comment type="catalytic activity">
    <reaction evidence="8">
        <text>L-threonyl-[protein] + ATP = O-phospho-L-threonyl-[protein] + ADP + H(+)</text>
        <dbReference type="Rhea" id="RHEA:46608"/>
        <dbReference type="Rhea" id="RHEA-COMP:11060"/>
        <dbReference type="Rhea" id="RHEA-COMP:11605"/>
        <dbReference type="ChEBI" id="CHEBI:15378"/>
        <dbReference type="ChEBI" id="CHEBI:30013"/>
        <dbReference type="ChEBI" id="CHEBI:30616"/>
        <dbReference type="ChEBI" id="CHEBI:61977"/>
        <dbReference type="ChEBI" id="CHEBI:456216"/>
        <dbReference type="EC" id="2.7.11.1"/>
    </reaction>
</comment>
<dbReference type="SMART" id="SM00220">
    <property type="entry name" value="S_TKc"/>
    <property type="match status" value="1"/>
</dbReference>
<evidence type="ECO:0000256" key="7">
    <source>
        <dbReference type="ARBA" id="ARBA00022840"/>
    </source>
</evidence>